<dbReference type="Pfam" id="PF02796">
    <property type="entry name" value="HTH_7"/>
    <property type="match status" value="1"/>
</dbReference>
<evidence type="ECO:0000256" key="4">
    <source>
        <dbReference type="ARBA" id="ARBA00023172"/>
    </source>
</evidence>
<protein>
    <submittedName>
        <fullName evidence="7">Recombinase family protein</fullName>
    </submittedName>
</protein>
<comment type="similarity">
    <text evidence="1">Belongs to the site-specific recombinase resolvase family.</text>
</comment>
<dbReference type="EMBL" id="JAFMYW010000007">
    <property type="protein sequence ID" value="MBO0951192.1"/>
    <property type="molecule type" value="Genomic_DNA"/>
</dbReference>
<dbReference type="Gene3D" id="3.40.50.1390">
    <property type="entry name" value="Resolvase, N-terminal catalytic domain"/>
    <property type="match status" value="1"/>
</dbReference>
<comment type="caution">
    <text evidence="7">The sequence shown here is derived from an EMBL/GenBank/DDBJ whole genome shotgun (WGS) entry which is preliminary data.</text>
</comment>
<evidence type="ECO:0000256" key="2">
    <source>
        <dbReference type="ARBA" id="ARBA00022908"/>
    </source>
</evidence>
<dbReference type="CDD" id="cd03768">
    <property type="entry name" value="SR_ResInv"/>
    <property type="match status" value="1"/>
</dbReference>
<evidence type="ECO:0000256" key="3">
    <source>
        <dbReference type="ARBA" id="ARBA00023125"/>
    </source>
</evidence>
<keyword evidence="2" id="KW-0229">DNA integration</keyword>
<dbReference type="PROSITE" id="PS51736">
    <property type="entry name" value="RECOMBINASES_3"/>
    <property type="match status" value="1"/>
</dbReference>
<dbReference type="InterPro" id="IPR006119">
    <property type="entry name" value="Resolv_N"/>
</dbReference>
<sequence length="198" mass="21462">MNIGYARVSTLDQNLDLQLDALAQAGCERIFKEKLSGAKDDRPELTNALAQLRPGDTLIVYKLDRLSRSTIGLLTIIDELRKKDIGFISLDQRIDTTTSIGRMQLGMIAVFAEFEREMIRDRSAAGRKAAAARGQKGGRPAGLSTEAKAKAKTAAILYKSGSLSVKQICEQLNIATQTLYNYLANEGIAVGKAIAATD</sequence>
<name>A0ABS3JMG0_9BACT</name>
<evidence type="ECO:0000256" key="5">
    <source>
        <dbReference type="PROSITE-ProRule" id="PRU10137"/>
    </source>
</evidence>
<proteinExistence type="inferred from homology"/>
<dbReference type="PROSITE" id="PS00397">
    <property type="entry name" value="RECOMBINASES_1"/>
    <property type="match status" value="1"/>
</dbReference>
<keyword evidence="4" id="KW-0233">DNA recombination</keyword>
<dbReference type="InterPro" id="IPR050639">
    <property type="entry name" value="SSR_resolvase"/>
</dbReference>
<evidence type="ECO:0000259" key="6">
    <source>
        <dbReference type="PROSITE" id="PS51736"/>
    </source>
</evidence>
<dbReference type="SMART" id="SM00857">
    <property type="entry name" value="Resolvase"/>
    <property type="match status" value="1"/>
</dbReference>
<dbReference type="Pfam" id="PF00239">
    <property type="entry name" value="Resolvase"/>
    <property type="match status" value="1"/>
</dbReference>
<dbReference type="SUPFAM" id="SSF53041">
    <property type="entry name" value="Resolvase-like"/>
    <property type="match status" value="1"/>
</dbReference>
<feature type="domain" description="Resolvase/invertase-type recombinase catalytic" evidence="6">
    <location>
        <begin position="1"/>
        <end position="134"/>
    </location>
</feature>
<keyword evidence="8" id="KW-1185">Reference proteome</keyword>
<keyword evidence="3" id="KW-0238">DNA-binding</keyword>
<dbReference type="InterPro" id="IPR006120">
    <property type="entry name" value="Resolvase_HTH_dom"/>
</dbReference>
<dbReference type="Gene3D" id="1.10.10.60">
    <property type="entry name" value="Homeodomain-like"/>
    <property type="match status" value="1"/>
</dbReference>
<accession>A0ABS3JMG0</accession>
<dbReference type="InterPro" id="IPR006118">
    <property type="entry name" value="Recombinase_CS"/>
</dbReference>
<feature type="active site" description="O-(5'-phospho-DNA)-serine intermediate" evidence="5">
    <location>
        <position position="9"/>
    </location>
</feature>
<dbReference type="InterPro" id="IPR036162">
    <property type="entry name" value="Resolvase-like_N_sf"/>
</dbReference>
<dbReference type="PROSITE" id="PS00398">
    <property type="entry name" value="RECOMBINASES_2"/>
    <property type="match status" value="1"/>
</dbReference>
<reference evidence="7 8" key="1">
    <citation type="submission" date="2021-03" db="EMBL/GenBank/DDBJ databases">
        <title>Fibrella sp. HMF5405 genome sequencing and assembly.</title>
        <authorList>
            <person name="Kang H."/>
            <person name="Kim H."/>
            <person name="Bae S."/>
            <person name="Joh K."/>
        </authorList>
    </citation>
    <scope>NUCLEOTIDE SEQUENCE [LARGE SCALE GENOMIC DNA]</scope>
    <source>
        <strain evidence="7 8">HMF5405</strain>
    </source>
</reference>
<evidence type="ECO:0000313" key="8">
    <source>
        <dbReference type="Proteomes" id="UP000664628"/>
    </source>
</evidence>
<evidence type="ECO:0000313" key="7">
    <source>
        <dbReference type="EMBL" id="MBO0951192.1"/>
    </source>
</evidence>
<gene>
    <name evidence="7" type="ORF">J2I46_21585</name>
</gene>
<evidence type="ECO:0000256" key="1">
    <source>
        <dbReference type="ARBA" id="ARBA00009913"/>
    </source>
</evidence>
<dbReference type="RefSeq" id="WP_207331147.1">
    <property type="nucleotide sequence ID" value="NZ_JAFMYW010000007.1"/>
</dbReference>
<dbReference type="PANTHER" id="PTHR30461:SF2">
    <property type="entry name" value="SERINE RECOMBINASE PINE-RELATED"/>
    <property type="match status" value="1"/>
</dbReference>
<organism evidence="7 8">
    <name type="scientific">Fibrella forsythiae</name>
    <dbReference type="NCBI Taxonomy" id="2817061"/>
    <lineage>
        <taxon>Bacteria</taxon>
        <taxon>Pseudomonadati</taxon>
        <taxon>Bacteroidota</taxon>
        <taxon>Cytophagia</taxon>
        <taxon>Cytophagales</taxon>
        <taxon>Spirosomataceae</taxon>
        <taxon>Fibrella</taxon>
    </lineage>
</organism>
<dbReference type="PANTHER" id="PTHR30461">
    <property type="entry name" value="DNA-INVERTASE FROM LAMBDOID PROPHAGE"/>
    <property type="match status" value="1"/>
</dbReference>
<dbReference type="Proteomes" id="UP000664628">
    <property type="component" value="Unassembled WGS sequence"/>
</dbReference>